<dbReference type="OrthoDB" id="162726at2759"/>
<dbReference type="InterPro" id="IPR016024">
    <property type="entry name" value="ARM-type_fold"/>
</dbReference>
<name>A0A8K1CHY3_PYTOL</name>
<sequence length="1431" mass="160495">MLDAAELLRASATDADAVQQYLRTIDEEELQQVLDQFATSEAKKKDARRNTDSADDWLALVHLLLRTDTTRKRTATRLIQLLWRGNATELESTQWLTEISLGYVAAVDYERAEEAAAAADVGDRFAALAEELRVMMEIVFEFIRDVIAEPRANKVLPQLLTLVPLLLNILADSSMSSNSHESNETESVLREHVVRLLELPWDHRTVPSLLEVLREHGALVSQEGWAQLQESIKHLIVSQHKIPNDCLNRLFRECLYVASASQNAAWVDLARRVFRRLPLHLRQEAEFNLQMCLHQCPKVISLLTESIGYANASLPLDWRDAVLLLHAIRASKPILHHHQVTTARSDLKDVLFVDIQNLVWQVIEIDAADSTNTSGPHDAQPTESITLDKRIQHKITNIMTFSGHQVHTREWKAVILIDLAHFWMEQSMDRVSHGSKILQCIFASIAEVREAILRLVLDDIKVPGRLKNALGFLTDIVRDHTTLVIPHVSTLEDWVSGILHTHLDIAGACFRALSPLVQTCRDFYNFTMMFLQKLLSSPNQQHQQLAIDVWCSWMEENISLDTQQEEEVMHAIKNSIHSCRESQHWSFERLTRVFSPNSMPSVLRRESWELLHRFLIRAVSEFVETVDEPQTLVEDDDEILGEDDPMLVRFKISKLDSFYSQNKTTTTALELGTLFESILGCLHNVERAMSEADGVRADAQNRPSLSQSHSHLLTRWVTAVVYNWSEFSRWVSTGHSILGEEESDDKPTVGDDRYSWDMAARVSIASAFCWIVFRSRMATNPSISRSSEQPIWMLCEMQLCLRRLWRKFAISTPSVKTGLRGDTTDFADRGAESMRPHMLQLLTTISNSVSQSSQEKSSNENRMSLDGALFILDLYTTQLPRAEASRPAAVEDCPSAVAELKVLSTMYQAIWTFAELPKQISLSQDPSTQDHSPVRLTSYADALANQFPKTLRHLVQVESLTSHIVSLNAHAADELLTRICAAIAKAASWLMNCQNINCELVGNAFQPLLLESTTKDSVSVGQHFLRDARRAMGVDQLRKFKSASVSLAKRLLDSSLSRTSAKEDLSLVAGFHDAARIAYAILCEQVVQHLPTLRILLTIAFSPYLQFDKDFHVFDSVRAVLVASGFRGSKKALPGNDEMPLPKGGHRKRLRQLQPGELESDSTNQGSGEGREEEDTLQPSKSTGGRPLLLSTGAQAAAIQVVLVLLEAAQAQSVQGFRADSDWFVEHHGAIEQYIAINTLVVETILETADITWVTSRTLTKLISMLEASIRAGKVSLGPQTSADSNMISALLDMFESSVRFAQQGRSWLEMIREAAQEKTSKSRIAATILKLDVFLLDVPLIVSSVLKAKHIDPDLTSRLREFTTSIESTLSSSRTQHGLGAKKAKPHLVGVVPIVKTRRKRLRSRHPYIDACLGEEDGGDAFADLEDFIA</sequence>
<gene>
    <name evidence="2" type="ORF">Poli38472_005668</name>
</gene>
<dbReference type="Proteomes" id="UP000794436">
    <property type="component" value="Unassembled WGS sequence"/>
</dbReference>
<comment type="caution">
    <text evidence="2">The sequence shown here is derived from an EMBL/GenBank/DDBJ whole genome shotgun (WGS) entry which is preliminary data.</text>
</comment>
<dbReference type="SUPFAM" id="SSF48371">
    <property type="entry name" value="ARM repeat"/>
    <property type="match status" value="1"/>
</dbReference>
<reference evidence="2" key="1">
    <citation type="submission" date="2019-03" db="EMBL/GenBank/DDBJ databases">
        <title>Long read genome sequence of the mycoparasitic Pythium oligandrum ATCC 38472 isolated from sugarbeet rhizosphere.</title>
        <authorList>
            <person name="Gaulin E."/>
        </authorList>
    </citation>
    <scope>NUCLEOTIDE SEQUENCE</scope>
    <source>
        <strain evidence="2">ATCC 38472_TT</strain>
    </source>
</reference>
<accession>A0A8K1CHY3</accession>
<feature type="region of interest" description="Disordered" evidence="1">
    <location>
        <begin position="1132"/>
        <end position="1185"/>
    </location>
</feature>
<protein>
    <submittedName>
        <fullName evidence="2">Uncharacterized protein</fullName>
    </submittedName>
</protein>
<keyword evidence="3" id="KW-1185">Reference proteome</keyword>
<proteinExistence type="predicted"/>
<dbReference type="EMBL" id="SPLM01000073">
    <property type="protein sequence ID" value="TMW63050.1"/>
    <property type="molecule type" value="Genomic_DNA"/>
</dbReference>
<evidence type="ECO:0000256" key="1">
    <source>
        <dbReference type="SAM" id="MobiDB-lite"/>
    </source>
</evidence>
<evidence type="ECO:0000313" key="3">
    <source>
        <dbReference type="Proteomes" id="UP000794436"/>
    </source>
</evidence>
<evidence type="ECO:0000313" key="2">
    <source>
        <dbReference type="EMBL" id="TMW63050.1"/>
    </source>
</evidence>
<organism evidence="2 3">
    <name type="scientific">Pythium oligandrum</name>
    <name type="common">Mycoparasitic fungus</name>
    <dbReference type="NCBI Taxonomy" id="41045"/>
    <lineage>
        <taxon>Eukaryota</taxon>
        <taxon>Sar</taxon>
        <taxon>Stramenopiles</taxon>
        <taxon>Oomycota</taxon>
        <taxon>Peronosporomycetes</taxon>
        <taxon>Pythiales</taxon>
        <taxon>Pythiaceae</taxon>
        <taxon>Pythium</taxon>
    </lineage>
</organism>